<protein>
    <submittedName>
        <fullName evidence="1">Uncharacterized protein</fullName>
    </submittedName>
</protein>
<evidence type="ECO:0000313" key="1">
    <source>
        <dbReference type="EMBL" id="TCT20194.1"/>
    </source>
</evidence>
<dbReference type="EMBL" id="SMAO01000006">
    <property type="protein sequence ID" value="TCT20194.1"/>
    <property type="molecule type" value="Genomic_DNA"/>
</dbReference>
<dbReference type="AlphaFoldDB" id="A0A4R3MV44"/>
<name>A0A4R3MV44_9GAMM</name>
<organism evidence="1 2">
    <name type="scientific">Thiobaca trueperi</name>
    <dbReference type="NCBI Taxonomy" id="127458"/>
    <lineage>
        <taxon>Bacteria</taxon>
        <taxon>Pseudomonadati</taxon>
        <taxon>Pseudomonadota</taxon>
        <taxon>Gammaproteobacteria</taxon>
        <taxon>Chromatiales</taxon>
        <taxon>Chromatiaceae</taxon>
        <taxon>Thiobaca</taxon>
    </lineage>
</organism>
<gene>
    <name evidence="1" type="ORF">EDC35_106121</name>
</gene>
<accession>A0A4R3MV44</accession>
<evidence type="ECO:0000313" key="2">
    <source>
        <dbReference type="Proteomes" id="UP000295717"/>
    </source>
</evidence>
<keyword evidence="2" id="KW-1185">Reference proteome</keyword>
<dbReference type="Proteomes" id="UP000295717">
    <property type="component" value="Unassembled WGS sequence"/>
</dbReference>
<comment type="caution">
    <text evidence="1">The sequence shown here is derived from an EMBL/GenBank/DDBJ whole genome shotgun (WGS) entry which is preliminary data.</text>
</comment>
<proteinExistence type="predicted"/>
<reference evidence="1 2" key="1">
    <citation type="submission" date="2019-03" db="EMBL/GenBank/DDBJ databases">
        <title>Genomic Encyclopedia of Type Strains, Phase IV (KMG-IV): sequencing the most valuable type-strain genomes for metagenomic binning, comparative biology and taxonomic classification.</title>
        <authorList>
            <person name="Goeker M."/>
        </authorList>
    </citation>
    <scope>NUCLEOTIDE SEQUENCE [LARGE SCALE GENOMIC DNA]</scope>
    <source>
        <strain evidence="1 2">DSM 13587</strain>
    </source>
</reference>
<sequence length="68" mass="7832">MSQDSQETSHCFLHPVNLEKSCESCPFTTSQWVDCFQEIALNRVQRDMRHFQFVFSFGDIISISGDAV</sequence>